<proteinExistence type="predicted"/>
<evidence type="ECO:0000313" key="3">
    <source>
        <dbReference type="Proteomes" id="UP000003529"/>
    </source>
</evidence>
<sequence length="152" mass="17736">MTVKNKLLDFLNDQRFRWISSLILLLGFFIGSLQDINYEFSFSVLEGMFPAFLYSCVMLGPLYKRRKLYRFIYKRALNICGSKTKVFLYIFLGLHGKLLGINVTHKSKFKWAIIIISYIVFVGWTIQSEMPFVLKLVIVVIATYRLLVSINS</sequence>
<gene>
    <name evidence="2" type="ORF">VEIDISOL_01108</name>
</gene>
<reference evidence="2" key="1">
    <citation type="submission" date="2009-04" db="EMBL/GenBank/DDBJ databases">
        <authorList>
            <person name="Weinstock G."/>
            <person name="Sodergren E."/>
            <person name="Clifton S."/>
            <person name="Fulton L."/>
            <person name="Fulton B."/>
            <person name="Courtney L."/>
            <person name="Fronick C."/>
            <person name="Harrison M."/>
            <person name="Strong C."/>
            <person name="Farmer C."/>
            <person name="Delahaunty K."/>
            <person name="Markovic C."/>
            <person name="Hall O."/>
            <person name="Minx P."/>
            <person name="Tomlinson C."/>
            <person name="Mitreva M."/>
            <person name="Nelson J."/>
            <person name="Hou S."/>
            <person name="Wollam A."/>
            <person name="Pepin K.H."/>
            <person name="Johnson M."/>
            <person name="Bhonagiri V."/>
            <person name="Nash W.E."/>
            <person name="Warren W."/>
            <person name="Chinwalla A."/>
            <person name="Mardis E.R."/>
            <person name="Wilson R.K."/>
        </authorList>
    </citation>
    <scope>NUCLEOTIDE SEQUENCE [LARGE SCALE GENOMIC DNA]</scope>
    <source>
        <strain evidence="2">ATCC 17748</strain>
    </source>
</reference>
<keyword evidence="1" id="KW-0472">Membrane</keyword>
<keyword evidence="1" id="KW-1133">Transmembrane helix</keyword>
<keyword evidence="1" id="KW-0812">Transmembrane</keyword>
<dbReference type="AlphaFoldDB" id="C4FQP0"/>
<name>C4FQP0_9FIRM</name>
<dbReference type="RefSeq" id="WP_005386535.1">
    <property type="nucleotide sequence ID" value="NZ_GG667604.1"/>
</dbReference>
<evidence type="ECO:0000313" key="2">
    <source>
        <dbReference type="EMBL" id="EEP65233.1"/>
    </source>
</evidence>
<evidence type="ECO:0000256" key="1">
    <source>
        <dbReference type="SAM" id="Phobius"/>
    </source>
</evidence>
<comment type="caution">
    <text evidence="2">The sequence shown here is derived from an EMBL/GenBank/DDBJ whole genome shotgun (WGS) entry which is preliminary data.</text>
</comment>
<organism evidence="2 3">
    <name type="scientific">Veillonella dispar ATCC 17748</name>
    <dbReference type="NCBI Taxonomy" id="546273"/>
    <lineage>
        <taxon>Bacteria</taxon>
        <taxon>Bacillati</taxon>
        <taxon>Bacillota</taxon>
        <taxon>Negativicutes</taxon>
        <taxon>Veillonellales</taxon>
        <taxon>Veillonellaceae</taxon>
        <taxon>Veillonella</taxon>
    </lineage>
</organism>
<dbReference type="Proteomes" id="UP000003529">
    <property type="component" value="Unassembled WGS sequence"/>
</dbReference>
<accession>C4FQP0</accession>
<feature type="transmembrane region" description="Helical" evidence="1">
    <location>
        <begin position="16"/>
        <end position="34"/>
    </location>
</feature>
<dbReference type="HOGENOM" id="CLU_1721570_0_0_9"/>
<protein>
    <submittedName>
        <fullName evidence="2">Uncharacterized protein</fullName>
    </submittedName>
</protein>
<feature type="transmembrane region" description="Helical" evidence="1">
    <location>
        <begin position="40"/>
        <end position="63"/>
    </location>
</feature>
<dbReference type="EMBL" id="ACIK02000010">
    <property type="protein sequence ID" value="EEP65233.1"/>
    <property type="molecule type" value="Genomic_DNA"/>
</dbReference>
<feature type="transmembrane region" description="Helical" evidence="1">
    <location>
        <begin position="109"/>
        <end position="126"/>
    </location>
</feature>
<keyword evidence="3" id="KW-1185">Reference proteome</keyword>
<feature type="transmembrane region" description="Helical" evidence="1">
    <location>
        <begin position="133"/>
        <end position="150"/>
    </location>
</feature>